<evidence type="ECO:0000313" key="3">
    <source>
        <dbReference type="Proteomes" id="UP000192223"/>
    </source>
</evidence>
<dbReference type="OrthoDB" id="6425203at2759"/>
<evidence type="ECO:0000256" key="1">
    <source>
        <dbReference type="SAM" id="MobiDB-lite"/>
    </source>
</evidence>
<organism evidence="3 4">
    <name type="scientific">Agrilus planipennis</name>
    <name type="common">Emerald ash borer</name>
    <name type="synonym">Agrilus marcopoli</name>
    <dbReference type="NCBI Taxonomy" id="224129"/>
    <lineage>
        <taxon>Eukaryota</taxon>
        <taxon>Metazoa</taxon>
        <taxon>Ecdysozoa</taxon>
        <taxon>Arthropoda</taxon>
        <taxon>Hexapoda</taxon>
        <taxon>Insecta</taxon>
        <taxon>Pterygota</taxon>
        <taxon>Neoptera</taxon>
        <taxon>Endopterygota</taxon>
        <taxon>Coleoptera</taxon>
        <taxon>Polyphaga</taxon>
        <taxon>Elateriformia</taxon>
        <taxon>Buprestoidea</taxon>
        <taxon>Buprestidae</taxon>
        <taxon>Agrilinae</taxon>
        <taxon>Agrilus</taxon>
    </lineage>
</organism>
<protein>
    <submittedName>
        <fullName evidence="4">Uncharacterized protein LOC108739388</fullName>
    </submittedName>
</protein>
<dbReference type="AlphaFoldDB" id="A0A1W4X8V9"/>
<reference evidence="4" key="1">
    <citation type="submission" date="2025-08" db="UniProtKB">
        <authorList>
            <consortium name="RefSeq"/>
        </authorList>
    </citation>
    <scope>IDENTIFICATION</scope>
    <source>
        <tissue evidence="4">Entire body</tissue>
    </source>
</reference>
<feature type="region of interest" description="Disordered" evidence="1">
    <location>
        <begin position="220"/>
        <end position="274"/>
    </location>
</feature>
<feature type="signal peptide" evidence="2">
    <location>
        <begin position="1"/>
        <end position="17"/>
    </location>
</feature>
<dbReference type="KEGG" id="apln:108739388"/>
<dbReference type="Proteomes" id="UP000192223">
    <property type="component" value="Unplaced"/>
</dbReference>
<sequence>MIINCVLFAITVSYTYGYPQSDFHHFPLEDFLSSHENFEDKASHGQNEGDKHSFFPSFSPFEPPPLGHSRPFLFQPEGAFSQKPTALQNELSQGGLKKQFNKDDSAVSRLNLLGSGNFGVLKGGTFYNDHDGDASDVDYQYRSYYQNGHGRPSYYPNPQNPKPQRQQFANFKDFADINTPSYSQYVAVYAKQNDSASNKNEKVIRAPKNIFEQLALLDQESGTTSTTTEQPSTKKISKAKQKLTMLMPEKKWKMKSTTTSEPPSEPSEPMLALS</sequence>
<evidence type="ECO:0000256" key="2">
    <source>
        <dbReference type="SAM" id="SignalP"/>
    </source>
</evidence>
<dbReference type="GeneID" id="108739388"/>
<evidence type="ECO:0000313" key="4">
    <source>
        <dbReference type="RefSeq" id="XP_018328775.1"/>
    </source>
</evidence>
<dbReference type="InParanoid" id="A0A1W4X8V9"/>
<keyword evidence="3" id="KW-1185">Reference proteome</keyword>
<feature type="compositionally biased region" description="Low complexity" evidence="1">
    <location>
        <begin position="220"/>
        <end position="233"/>
    </location>
</feature>
<proteinExistence type="predicted"/>
<gene>
    <name evidence="4" type="primary">LOC108739388</name>
</gene>
<dbReference type="RefSeq" id="XP_018328775.1">
    <property type="nucleotide sequence ID" value="XM_018473273.1"/>
</dbReference>
<keyword evidence="2" id="KW-0732">Signal</keyword>
<name>A0A1W4X8V9_AGRPL</name>
<accession>A0A1W4X8V9</accession>
<dbReference type="STRING" id="224129.A0A1W4X8V9"/>
<feature type="chain" id="PRO_5010737334" evidence="2">
    <location>
        <begin position="18"/>
        <end position="274"/>
    </location>
</feature>